<feature type="compositionally biased region" description="Low complexity" evidence="1">
    <location>
        <begin position="238"/>
        <end position="256"/>
    </location>
</feature>
<feature type="region of interest" description="Disordered" evidence="1">
    <location>
        <begin position="45"/>
        <end position="86"/>
    </location>
</feature>
<feature type="compositionally biased region" description="Basic and acidic residues" evidence="1">
    <location>
        <begin position="45"/>
        <end position="59"/>
    </location>
</feature>
<name>A0A7E4V8M1_PANRE</name>
<keyword evidence="2" id="KW-1185">Reference proteome</keyword>
<dbReference type="AlphaFoldDB" id="A0A7E4V8M1"/>
<dbReference type="GO" id="GO:0005085">
    <property type="term" value="F:guanyl-nucleotide exchange factor activity"/>
    <property type="evidence" value="ECO:0007669"/>
    <property type="project" value="InterPro"/>
</dbReference>
<evidence type="ECO:0000313" key="3">
    <source>
        <dbReference type="WBParaSite" id="Pan_g17433.t1"/>
    </source>
</evidence>
<feature type="compositionally biased region" description="Polar residues" evidence="1">
    <location>
        <begin position="301"/>
        <end position="314"/>
    </location>
</feature>
<dbReference type="WBParaSite" id="Pan_g17433.t1">
    <property type="protein sequence ID" value="Pan_g17433.t1"/>
    <property type="gene ID" value="Pan_g17433"/>
</dbReference>
<dbReference type="GO" id="GO:0007264">
    <property type="term" value="P:small GTPase-mediated signal transduction"/>
    <property type="evidence" value="ECO:0007669"/>
    <property type="project" value="InterPro"/>
</dbReference>
<reference evidence="3" key="2">
    <citation type="submission" date="2020-10" db="UniProtKB">
        <authorList>
            <consortium name="WormBaseParasite"/>
        </authorList>
    </citation>
    <scope>IDENTIFICATION</scope>
</reference>
<dbReference type="Proteomes" id="UP000492821">
    <property type="component" value="Unassembled WGS sequence"/>
</dbReference>
<evidence type="ECO:0000256" key="1">
    <source>
        <dbReference type="SAM" id="MobiDB-lite"/>
    </source>
</evidence>
<feature type="region of interest" description="Disordered" evidence="1">
    <location>
        <begin position="132"/>
        <end position="370"/>
    </location>
</feature>
<protein>
    <submittedName>
        <fullName evidence="3">WH2 domain-containing protein</fullName>
    </submittedName>
</protein>
<evidence type="ECO:0000313" key="2">
    <source>
        <dbReference type="Proteomes" id="UP000492821"/>
    </source>
</evidence>
<sequence length="370" mass="39374">MNVLSLVCCTPPSTPSHRFTSLQFFENLNPLQDFKDNEDFENYVHEQSKKIEPKNDKPYSGRQKYPPEALKSPGIKTPTAKTPKALKSPSAINRLPHAGSPDESHFGIVEINPGHAPKYLGNSGRVNGGFSGDTPLQTPILTKNKGRTSGGMSSPSMDSDRHFRFPPTTPSSSSVPMSPTTSMSVAFPTTPAPGALVLNKPPFGKGHHKPPPPPPPTGTYTTLARKKPPPPPPPVCEPSTSSPKSTDSPKSASTTPGSPMGVDMNADISLLKPATPSMTPPKSPSVSLSVPLPPRARTPETYDNATGSSTNPSTPALCPPRPPKPHGSRQESPVNEASKKPELEYLDTATLAPPIPPKTYRKNFASSPRA</sequence>
<accession>A0A7E4V8M1</accession>
<reference evidence="2" key="1">
    <citation type="journal article" date="2013" name="Genetics">
        <title>The draft genome and transcriptome of Panagrellus redivivus are shaped by the harsh demands of a free-living lifestyle.</title>
        <authorList>
            <person name="Srinivasan J."/>
            <person name="Dillman A.R."/>
            <person name="Macchietto M.G."/>
            <person name="Heikkinen L."/>
            <person name="Lakso M."/>
            <person name="Fracchia K.M."/>
            <person name="Antoshechkin I."/>
            <person name="Mortazavi A."/>
            <person name="Wong G."/>
            <person name="Sternberg P.W."/>
        </authorList>
    </citation>
    <scope>NUCLEOTIDE SEQUENCE [LARGE SCALE GENOMIC DNA]</scope>
    <source>
        <strain evidence="2">MT8872</strain>
    </source>
</reference>
<dbReference type="InterPro" id="IPR036964">
    <property type="entry name" value="RASGEF_cat_dom_sf"/>
</dbReference>
<organism evidence="2 3">
    <name type="scientific">Panagrellus redivivus</name>
    <name type="common">Microworm</name>
    <dbReference type="NCBI Taxonomy" id="6233"/>
    <lineage>
        <taxon>Eukaryota</taxon>
        <taxon>Metazoa</taxon>
        <taxon>Ecdysozoa</taxon>
        <taxon>Nematoda</taxon>
        <taxon>Chromadorea</taxon>
        <taxon>Rhabditida</taxon>
        <taxon>Tylenchina</taxon>
        <taxon>Panagrolaimomorpha</taxon>
        <taxon>Panagrolaimoidea</taxon>
        <taxon>Panagrolaimidae</taxon>
        <taxon>Panagrellus</taxon>
    </lineage>
</organism>
<feature type="compositionally biased region" description="Low complexity" evidence="1">
    <location>
        <begin position="76"/>
        <end position="85"/>
    </location>
</feature>
<proteinExistence type="predicted"/>
<feature type="compositionally biased region" description="Low complexity" evidence="1">
    <location>
        <begin position="170"/>
        <end position="185"/>
    </location>
</feature>
<dbReference type="Gene3D" id="1.10.840.10">
    <property type="entry name" value="Ras guanine-nucleotide exchange factors catalytic domain"/>
    <property type="match status" value="1"/>
</dbReference>